<accession>A0A7U2I3P1</accession>
<dbReference type="VEuPathDB" id="FungiDB:JI435_306460"/>
<gene>
    <name evidence="1" type="ORF">JI435_306460</name>
</gene>
<name>A0A7U2I3P1_PHANO</name>
<proteinExistence type="predicted"/>
<evidence type="ECO:0000313" key="1">
    <source>
        <dbReference type="EMBL" id="QRD00620.1"/>
    </source>
</evidence>
<protein>
    <submittedName>
        <fullName evidence="1">Uncharacterized protein</fullName>
    </submittedName>
</protein>
<dbReference type="AlphaFoldDB" id="A0A7U2I3P1"/>
<sequence>MKHRCQTFYVEKLNAQTATRSADHQRARFPSRPCSDRPRSIIIRQTLHLGLDHPSSLDLESISPPRAQFATMPMQPKRAIDISGLDSVHA</sequence>
<reference evidence="2" key="1">
    <citation type="journal article" date="2021" name="BMC Genomics">
        <title>Chromosome-level genome assembly and manually-curated proteome of model necrotroph Parastagonospora nodorum Sn15 reveals a genome-wide trove of candidate effector homologs, and redundancy of virulence-related functions within an accessory chromosome.</title>
        <authorList>
            <person name="Bertazzoni S."/>
            <person name="Jones D.A.B."/>
            <person name="Phan H.T."/>
            <person name="Tan K.-C."/>
            <person name="Hane J.K."/>
        </authorList>
    </citation>
    <scope>NUCLEOTIDE SEQUENCE [LARGE SCALE GENOMIC DNA]</scope>
    <source>
        <strain evidence="2">SN15 / ATCC MYA-4574 / FGSC 10173)</strain>
    </source>
</reference>
<dbReference type="EMBL" id="CP069033">
    <property type="protein sequence ID" value="QRD00620.1"/>
    <property type="molecule type" value="Genomic_DNA"/>
</dbReference>
<keyword evidence="2" id="KW-1185">Reference proteome</keyword>
<organism evidence="1 2">
    <name type="scientific">Phaeosphaeria nodorum (strain SN15 / ATCC MYA-4574 / FGSC 10173)</name>
    <name type="common">Glume blotch fungus</name>
    <name type="synonym">Parastagonospora nodorum</name>
    <dbReference type="NCBI Taxonomy" id="321614"/>
    <lineage>
        <taxon>Eukaryota</taxon>
        <taxon>Fungi</taxon>
        <taxon>Dikarya</taxon>
        <taxon>Ascomycota</taxon>
        <taxon>Pezizomycotina</taxon>
        <taxon>Dothideomycetes</taxon>
        <taxon>Pleosporomycetidae</taxon>
        <taxon>Pleosporales</taxon>
        <taxon>Pleosporineae</taxon>
        <taxon>Phaeosphaeriaceae</taxon>
        <taxon>Parastagonospora</taxon>
    </lineage>
</organism>
<evidence type="ECO:0000313" key="2">
    <source>
        <dbReference type="Proteomes" id="UP000663193"/>
    </source>
</evidence>
<dbReference type="Proteomes" id="UP000663193">
    <property type="component" value="Chromosome 11"/>
</dbReference>